<gene>
    <name evidence="1" type="ORF">M407DRAFT_28394</name>
</gene>
<dbReference type="STRING" id="1051891.A0A0C3LL00"/>
<proteinExistence type="predicted"/>
<dbReference type="EMBL" id="KN823120">
    <property type="protein sequence ID" value="KIO22047.1"/>
    <property type="molecule type" value="Genomic_DNA"/>
</dbReference>
<dbReference type="SUPFAM" id="SSF52047">
    <property type="entry name" value="RNI-like"/>
    <property type="match status" value="1"/>
</dbReference>
<name>A0A0C3LL00_9AGAM</name>
<dbReference type="OrthoDB" id="2884925at2759"/>
<evidence type="ECO:0000313" key="2">
    <source>
        <dbReference type="Proteomes" id="UP000054248"/>
    </source>
</evidence>
<sequence length="549" mass="60320">MDTFATDISSGLVEDITASNIAESAVDAVIGVVRSDLNSTRPTAGLLTLVDVDREMDSLAVTQGIFSDILARRMAILRRQHNAMLPINKLPAELLAHIISMIVHSQTWSVGALASLAGICSRWWRIVITTPSLWTTARMFKRPELIIKKSKELPITVRVQDWTHSDGEMKQFMDVVGPHSHRWEYVFIQTPFTDHVFPHLTRPLPCLEGLSLGFRGSGEQPKHLTLATTPKLRHLRLLRITLNWKALAHISLKTFSIKGLREAHVPKLQEMYNILASSPELTSLALSELSESADAEGFLAEPLSLPRLRTVEICEIGEHTTIVLAKLLQAENLHGLTVVVRSRSSSNISDFEALLHPPNSKGLLPSIIRNQGWNAIYAKVWPASLEVSDKVDTRVEAPVPLSLRIRGAVGFQLALLLGSRDRGYNIDLDITESRLKGEEVDQVLCLLDPSVLRLGPDRIASTMMALSATPPPSQEWFCPNLGEVHLMSASLDLIKTAKTLRARNGSAVLKGASRLTAYNAAGEVFSAKTVSFNPKSSPGQATPAQQSVE</sequence>
<dbReference type="Gene3D" id="3.80.10.10">
    <property type="entry name" value="Ribonuclease Inhibitor"/>
    <property type="match status" value="1"/>
</dbReference>
<dbReference type="Proteomes" id="UP000054248">
    <property type="component" value="Unassembled WGS sequence"/>
</dbReference>
<dbReference type="InterPro" id="IPR032675">
    <property type="entry name" value="LRR_dom_sf"/>
</dbReference>
<dbReference type="Gene3D" id="1.20.1280.50">
    <property type="match status" value="1"/>
</dbReference>
<dbReference type="AlphaFoldDB" id="A0A0C3LL00"/>
<protein>
    <submittedName>
        <fullName evidence="1">Uncharacterized protein</fullName>
    </submittedName>
</protein>
<evidence type="ECO:0000313" key="1">
    <source>
        <dbReference type="EMBL" id="KIO22047.1"/>
    </source>
</evidence>
<reference evidence="2" key="2">
    <citation type="submission" date="2015-01" db="EMBL/GenBank/DDBJ databases">
        <title>Evolutionary Origins and Diversification of the Mycorrhizal Mutualists.</title>
        <authorList>
            <consortium name="DOE Joint Genome Institute"/>
            <consortium name="Mycorrhizal Genomics Consortium"/>
            <person name="Kohler A."/>
            <person name="Kuo A."/>
            <person name="Nagy L.G."/>
            <person name="Floudas D."/>
            <person name="Copeland A."/>
            <person name="Barry K.W."/>
            <person name="Cichocki N."/>
            <person name="Veneault-Fourrey C."/>
            <person name="LaButti K."/>
            <person name="Lindquist E.A."/>
            <person name="Lipzen A."/>
            <person name="Lundell T."/>
            <person name="Morin E."/>
            <person name="Murat C."/>
            <person name="Riley R."/>
            <person name="Ohm R."/>
            <person name="Sun H."/>
            <person name="Tunlid A."/>
            <person name="Henrissat B."/>
            <person name="Grigoriev I.V."/>
            <person name="Hibbett D.S."/>
            <person name="Martin F."/>
        </authorList>
    </citation>
    <scope>NUCLEOTIDE SEQUENCE [LARGE SCALE GENOMIC DNA]</scope>
    <source>
        <strain evidence="2">MUT 4182</strain>
    </source>
</reference>
<reference evidence="1 2" key="1">
    <citation type="submission" date="2014-04" db="EMBL/GenBank/DDBJ databases">
        <authorList>
            <consortium name="DOE Joint Genome Institute"/>
            <person name="Kuo A."/>
            <person name="Girlanda M."/>
            <person name="Perotto S."/>
            <person name="Kohler A."/>
            <person name="Nagy L.G."/>
            <person name="Floudas D."/>
            <person name="Copeland A."/>
            <person name="Barry K.W."/>
            <person name="Cichocki N."/>
            <person name="Veneault-Fourrey C."/>
            <person name="LaButti K."/>
            <person name="Lindquist E.A."/>
            <person name="Lipzen A."/>
            <person name="Lundell T."/>
            <person name="Morin E."/>
            <person name="Murat C."/>
            <person name="Sun H."/>
            <person name="Tunlid A."/>
            <person name="Henrissat B."/>
            <person name="Grigoriev I.V."/>
            <person name="Hibbett D.S."/>
            <person name="Martin F."/>
            <person name="Nordberg H.P."/>
            <person name="Cantor M.N."/>
            <person name="Hua S.X."/>
        </authorList>
    </citation>
    <scope>NUCLEOTIDE SEQUENCE [LARGE SCALE GENOMIC DNA]</scope>
    <source>
        <strain evidence="1 2">MUT 4182</strain>
    </source>
</reference>
<dbReference type="InterPro" id="IPR036047">
    <property type="entry name" value="F-box-like_dom_sf"/>
</dbReference>
<keyword evidence="2" id="KW-1185">Reference proteome</keyword>
<organism evidence="1 2">
    <name type="scientific">Tulasnella calospora MUT 4182</name>
    <dbReference type="NCBI Taxonomy" id="1051891"/>
    <lineage>
        <taxon>Eukaryota</taxon>
        <taxon>Fungi</taxon>
        <taxon>Dikarya</taxon>
        <taxon>Basidiomycota</taxon>
        <taxon>Agaricomycotina</taxon>
        <taxon>Agaricomycetes</taxon>
        <taxon>Cantharellales</taxon>
        <taxon>Tulasnellaceae</taxon>
        <taxon>Tulasnella</taxon>
    </lineage>
</organism>
<dbReference type="SUPFAM" id="SSF81383">
    <property type="entry name" value="F-box domain"/>
    <property type="match status" value="1"/>
</dbReference>
<accession>A0A0C3LL00</accession>
<dbReference type="HOGENOM" id="CLU_496247_0_0_1"/>